<keyword evidence="1" id="KW-0472">Membrane</keyword>
<evidence type="ECO:0000313" key="3">
    <source>
        <dbReference type="Proteomes" id="UP000886998"/>
    </source>
</evidence>
<evidence type="ECO:0000256" key="1">
    <source>
        <dbReference type="SAM" id="Phobius"/>
    </source>
</evidence>
<accession>A0A8X6IQ70</accession>
<protein>
    <submittedName>
        <fullName evidence="2">Uncharacterized protein</fullName>
    </submittedName>
</protein>
<feature type="transmembrane region" description="Helical" evidence="1">
    <location>
        <begin position="6"/>
        <end position="26"/>
    </location>
</feature>
<gene>
    <name evidence="2" type="primary">AVEN_205119_1</name>
    <name evidence="2" type="ORF">TNIN_294311</name>
</gene>
<keyword evidence="1" id="KW-1133">Transmembrane helix</keyword>
<comment type="caution">
    <text evidence="2">The sequence shown here is derived from an EMBL/GenBank/DDBJ whole genome shotgun (WGS) entry which is preliminary data.</text>
</comment>
<feature type="transmembrane region" description="Helical" evidence="1">
    <location>
        <begin position="113"/>
        <end position="132"/>
    </location>
</feature>
<keyword evidence="1" id="KW-0812">Transmembrane</keyword>
<proteinExistence type="predicted"/>
<dbReference type="EMBL" id="BMAV01027042">
    <property type="protein sequence ID" value="GFS55661.1"/>
    <property type="molecule type" value="Genomic_DNA"/>
</dbReference>
<feature type="transmembrane region" description="Helical" evidence="1">
    <location>
        <begin position="38"/>
        <end position="59"/>
    </location>
</feature>
<dbReference type="Proteomes" id="UP000886998">
    <property type="component" value="Unassembled WGS sequence"/>
</dbReference>
<dbReference type="AlphaFoldDB" id="A0A8X6IQ70"/>
<sequence length="135" mass="15531">MDEDWSLFALLTVLNGLIALFWNIYIVTFHINLTFAQFSSLACSVIIFPWFKFLILVSATTTNELIDKTNNIVRCVTYRIPTPQQGLRRLLKENLTRENHLTLWKIYVMDRPLVITCFGSLLTYGMLLGTLGKPS</sequence>
<evidence type="ECO:0000313" key="2">
    <source>
        <dbReference type="EMBL" id="GFS55661.1"/>
    </source>
</evidence>
<name>A0A8X6IQ70_9ARAC</name>
<reference evidence="2" key="1">
    <citation type="submission" date="2020-08" db="EMBL/GenBank/DDBJ databases">
        <title>Multicomponent nature underlies the extraordinary mechanical properties of spider dragline silk.</title>
        <authorList>
            <person name="Kono N."/>
            <person name="Nakamura H."/>
            <person name="Mori M."/>
            <person name="Yoshida Y."/>
            <person name="Ohtoshi R."/>
            <person name="Malay A.D."/>
            <person name="Moran D.A.P."/>
            <person name="Tomita M."/>
            <person name="Numata K."/>
            <person name="Arakawa K."/>
        </authorList>
    </citation>
    <scope>NUCLEOTIDE SEQUENCE</scope>
</reference>
<keyword evidence="3" id="KW-1185">Reference proteome</keyword>
<organism evidence="2 3">
    <name type="scientific">Trichonephila inaurata madagascariensis</name>
    <dbReference type="NCBI Taxonomy" id="2747483"/>
    <lineage>
        <taxon>Eukaryota</taxon>
        <taxon>Metazoa</taxon>
        <taxon>Ecdysozoa</taxon>
        <taxon>Arthropoda</taxon>
        <taxon>Chelicerata</taxon>
        <taxon>Arachnida</taxon>
        <taxon>Araneae</taxon>
        <taxon>Araneomorphae</taxon>
        <taxon>Entelegynae</taxon>
        <taxon>Araneoidea</taxon>
        <taxon>Nephilidae</taxon>
        <taxon>Trichonephila</taxon>
        <taxon>Trichonephila inaurata</taxon>
    </lineage>
</organism>